<keyword evidence="4" id="KW-1185">Reference proteome</keyword>
<evidence type="ECO:0000256" key="1">
    <source>
        <dbReference type="SAM" id="SignalP"/>
    </source>
</evidence>
<feature type="chain" id="PRO_5038009445" description="ARB-07466-like C-terminal domain-containing protein" evidence="1">
    <location>
        <begin position="32"/>
        <end position="194"/>
    </location>
</feature>
<protein>
    <recommendedName>
        <fullName evidence="2">ARB-07466-like C-terminal domain-containing protein</fullName>
    </recommendedName>
</protein>
<comment type="caution">
    <text evidence="3">The sequence shown here is derived from an EMBL/GenBank/DDBJ whole genome shotgun (WGS) entry which is preliminary data.</text>
</comment>
<keyword evidence="1" id="KW-0732">Signal</keyword>
<dbReference type="Proteomes" id="UP000656804">
    <property type="component" value="Unassembled WGS sequence"/>
</dbReference>
<feature type="signal peptide" evidence="1">
    <location>
        <begin position="1"/>
        <end position="31"/>
    </location>
</feature>
<proteinExistence type="predicted"/>
<accession>A0A930UYH1</accession>
<dbReference type="InterPro" id="IPR058593">
    <property type="entry name" value="ARB_07466-like_C"/>
</dbReference>
<name>A0A930UYH1_9ACTN</name>
<sequence length="194" mass="21456">MMRCLGRLALLPLLVLALGLGAAALASPASASKIEPFASYRPETKCSPKAKPGAVFLRGWLVKRYGGSPGRISAKCTSSVSEHQEGRAVDWGMDAAKKKDRQTVKKFLAWAFGKDNQGNLAAKARRMGIMYIIWNDRMYPAWDQFESKPYLSSSCTSKKKCSKTLRHRDHVHISLTRKGGFGNTSWYDGKLDKG</sequence>
<reference evidence="3" key="1">
    <citation type="submission" date="2020-11" db="EMBL/GenBank/DDBJ databases">
        <title>Nocardioides sp. CBS4Y-1, whole genome shotgun sequence.</title>
        <authorList>
            <person name="Tuo L."/>
        </authorList>
    </citation>
    <scope>NUCLEOTIDE SEQUENCE</scope>
    <source>
        <strain evidence="3">CBS4Y-1</strain>
    </source>
</reference>
<evidence type="ECO:0000313" key="3">
    <source>
        <dbReference type="EMBL" id="MBF4162431.1"/>
    </source>
</evidence>
<gene>
    <name evidence="3" type="ORF">ISG29_12080</name>
</gene>
<dbReference type="AlphaFoldDB" id="A0A930UYH1"/>
<dbReference type="RefSeq" id="WP_194503685.1">
    <property type="nucleotide sequence ID" value="NZ_JADIVZ010000005.1"/>
</dbReference>
<dbReference type="Pfam" id="PF26571">
    <property type="entry name" value="VldE"/>
    <property type="match status" value="1"/>
</dbReference>
<dbReference type="EMBL" id="JADIVZ010000005">
    <property type="protein sequence ID" value="MBF4162431.1"/>
    <property type="molecule type" value="Genomic_DNA"/>
</dbReference>
<evidence type="ECO:0000313" key="4">
    <source>
        <dbReference type="Proteomes" id="UP000656804"/>
    </source>
</evidence>
<evidence type="ECO:0000259" key="2">
    <source>
        <dbReference type="Pfam" id="PF26571"/>
    </source>
</evidence>
<feature type="domain" description="ARB-07466-like C-terminal" evidence="2">
    <location>
        <begin position="49"/>
        <end position="142"/>
    </location>
</feature>
<organism evidence="3 4">
    <name type="scientific">Nocardioides acrostichi</name>
    <dbReference type="NCBI Taxonomy" id="2784339"/>
    <lineage>
        <taxon>Bacteria</taxon>
        <taxon>Bacillati</taxon>
        <taxon>Actinomycetota</taxon>
        <taxon>Actinomycetes</taxon>
        <taxon>Propionibacteriales</taxon>
        <taxon>Nocardioidaceae</taxon>
        <taxon>Nocardioides</taxon>
    </lineage>
</organism>